<dbReference type="Proteomes" id="UP000604046">
    <property type="component" value="Unassembled WGS sequence"/>
</dbReference>
<protein>
    <submittedName>
        <fullName evidence="1">Uncharacterized protein</fullName>
    </submittedName>
</protein>
<feature type="non-terminal residue" evidence="1">
    <location>
        <position position="1"/>
    </location>
</feature>
<dbReference type="EMBL" id="CAJNDS010002488">
    <property type="protein sequence ID" value="CAE7495590.1"/>
    <property type="molecule type" value="Genomic_DNA"/>
</dbReference>
<organism evidence="1 2">
    <name type="scientific">Symbiodinium natans</name>
    <dbReference type="NCBI Taxonomy" id="878477"/>
    <lineage>
        <taxon>Eukaryota</taxon>
        <taxon>Sar</taxon>
        <taxon>Alveolata</taxon>
        <taxon>Dinophyceae</taxon>
        <taxon>Suessiales</taxon>
        <taxon>Symbiodiniaceae</taxon>
        <taxon>Symbiodinium</taxon>
    </lineage>
</organism>
<name>A0A812SX38_9DINO</name>
<sequence>LHTVDGWSAMGEMADLLHSLWTGTARDAVGSLLMELARYHPQATAYATWDERLSLVYEEFTDFCRRHGLRPSSVDGL</sequence>
<comment type="caution">
    <text evidence="1">The sequence shown here is derived from an EMBL/GenBank/DDBJ whole genome shotgun (WGS) entry which is preliminary data.</text>
</comment>
<evidence type="ECO:0000313" key="2">
    <source>
        <dbReference type="Proteomes" id="UP000604046"/>
    </source>
</evidence>
<reference evidence="1" key="1">
    <citation type="submission" date="2021-02" db="EMBL/GenBank/DDBJ databases">
        <authorList>
            <person name="Dougan E. K."/>
            <person name="Rhodes N."/>
            <person name="Thang M."/>
            <person name="Chan C."/>
        </authorList>
    </citation>
    <scope>NUCLEOTIDE SEQUENCE</scope>
</reference>
<gene>
    <name evidence="1" type="ORF">SNAT2548_LOCUS27760</name>
</gene>
<keyword evidence="2" id="KW-1185">Reference proteome</keyword>
<evidence type="ECO:0000313" key="1">
    <source>
        <dbReference type="EMBL" id="CAE7495590.1"/>
    </source>
</evidence>
<feature type="non-terminal residue" evidence="1">
    <location>
        <position position="77"/>
    </location>
</feature>
<proteinExistence type="predicted"/>
<dbReference type="AlphaFoldDB" id="A0A812SX38"/>
<dbReference type="OrthoDB" id="441165at2759"/>
<accession>A0A812SX38</accession>